<reference evidence="3" key="1">
    <citation type="journal article" date="2018" name="Nat. Plants">
        <title>Whole-genome landscape of Medicago truncatula symbiotic genes.</title>
        <authorList>
            <person name="Pecrix Y."/>
            <person name="Staton S.E."/>
            <person name="Sallet E."/>
            <person name="Lelandais-Briere C."/>
            <person name="Moreau S."/>
            <person name="Carrere S."/>
            <person name="Blein T."/>
            <person name="Jardinaud M.F."/>
            <person name="Latrasse D."/>
            <person name="Zouine M."/>
            <person name="Zahm M."/>
            <person name="Kreplak J."/>
            <person name="Mayjonade B."/>
            <person name="Satge C."/>
            <person name="Perez M."/>
            <person name="Cauet S."/>
            <person name="Marande W."/>
            <person name="Chantry-Darmon C."/>
            <person name="Lopez-Roques C."/>
            <person name="Bouchez O."/>
            <person name="Berard A."/>
            <person name="Debelle F."/>
            <person name="Munos S."/>
            <person name="Bendahmane A."/>
            <person name="Berges H."/>
            <person name="Niebel A."/>
            <person name="Buitink J."/>
            <person name="Frugier F."/>
            <person name="Benhamed M."/>
            <person name="Crespi M."/>
            <person name="Gouzy J."/>
            <person name="Gamas P."/>
        </authorList>
    </citation>
    <scope>NUCLEOTIDE SEQUENCE [LARGE SCALE GENOMIC DNA]</scope>
    <source>
        <strain evidence="3">cv. Jemalong A17</strain>
    </source>
</reference>
<sequence>MSVGMHSYWLIGYFAGVGYFPGATVVVAEAERKLVAAAVAFVAGTGSLRLLLLLEGWSLET</sequence>
<feature type="transmembrane region" description="Helical" evidence="1">
    <location>
        <begin position="6"/>
        <end position="27"/>
    </location>
</feature>
<dbReference type="Proteomes" id="UP000265566">
    <property type="component" value="Chromosome 4"/>
</dbReference>
<evidence type="ECO:0000313" key="2">
    <source>
        <dbReference type="EMBL" id="RHN64541.1"/>
    </source>
</evidence>
<gene>
    <name evidence="2" type="ORF">MtrunA17_Chr4g0070191</name>
</gene>
<name>A0A396II41_MEDTR</name>
<keyword evidence="1" id="KW-1133">Transmembrane helix</keyword>
<feature type="transmembrane region" description="Helical" evidence="1">
    <location>
        <begin position="34"/>
        <end position="54"/>
    </location>
</feature>
<dbReference type="Gramene" id="rna27365">
    <property type="protein sequence ID" value="RHN64541.1"/>
    <property type="gene ID" value="gene27365"/>
</dbReference>
<keyword evidence="1" id="KW-0472">Membrane</keyword>
<evidence type="ECO:0000256" key="1">
    <source>
        <dbReference type="SAM" id="Phobius"/>
    </source>
</evidence>
<protein>
    <recommendedName>
        <fullName evidence="4">Transmembrane protein</fullName>
    </recommendedName>
</protein>
<dbReference type="EMBL" id="PSQE01000004">
    <property type="protein sequence ID" value="RHN64541.1"/>
    <property type="molecule type" value="Genomic_DNA"/>
</dbReference>
<evidence type="ECO:0000313" key="3">
    <source>
        <dbReference type="Proteomes" id="UP000265566"/>
    </source>
</evidence>
<organism evidence="2 3">
    <name type="scientific">Medicago truncatula</name>
    <name type="common">Barrel medic</name>
    <name type="synonym">Medicago tribuloides</name>
    <dbReference type="NCBI Taxonomy" id="3880"/>
    <lineage>
        <taxon>Eukaryota</taxon>
        <taxon>Viridiplantae</taxon>
        <taxon>Streptophyta</taxon>
        <taxon>Embryophyta</taxon>
        <taxon>Tracheophyta</taxon>
        <taxon>Spermatophyta</taxon>
        <taxon>Magnoliopsida</taxon>
        <taxon>eudicotyledons</taxon>
        <taxon>Gunneridae</taxon>
        <taxon>Pentapetalae</taxon>
        <taxon>rosids</taxon>
        <taxon>fabids</taxon>
        <taxon>Fabales</taxon>
        <taxon>Fabaceae</taxon>
        <taxon>Papilionoideae</taxon>
        <taxon>50 kb inversion clade</taxon>
        <taxon>NPAAA clade</taxon>
        <taxon>Hologalegina</taxon>
        <taxon>IRL clade</taxon>
        <taxon>Trifolieae</taxon>
        <taxon>Medicago</taxon>
    </lineage>
</organism>
<proteinExistence type="predicted"/>
<accession>A0A396II41</accession>
<comment type="caution">
    <text evidence="2">The sequence shown here is derived from an EMBL/GenBank/DDBJ whole genome shotgun (WGS) entry which is preliminary data.</text>
</comment>
<evidence type="ECO:0008006" key="4">
    <source>
        <dbReference type="Google" id="ProtNLM"/>
    </source>
</evidence>
<keyword evidence="1" id="KW-0812">Transmembrane</keyword>
<dbReference type="AlphaFoldDB" id="A0A396II41"/>